<dbReference type="InterPro" id="IPR032042">
    <property type="entry name" value="POT1PC"/>
</dbReference>
<dbReference type="InterPro" id="IPR011564">
    <property type="entry name" value="Telomer_end-bd_POT1/Cdc13"/>
</dbReference>
<gene>
    <name evidence="11" type="ORF">AMATHDRAFT_83294</name>
</gene>
<dbReference type="STRING" id="703135.A0A2A9NZW0"/>
<evidence type="ECO:0000256" key="1">
    <source>
        <dbReference type="ARBA" id="ARBA00004123"/>
    </source>
</evidence>
<name>A0A2A9NZW0_9AGAR</name>
<dbReference type="PANTHER" id="PTHR14513">
    <property type="entry name" value="PROTECTION OF TELOMERES 1"/>
    <property type="match status" value="1"/>
</dbReference>
<evidence type="ECO:0000313" key="11">
    <source>
        <dbReference type="EMBL" id="PFH54177.1"/>
    </source>
</evidence>
<evidence type="ECO:0000256" key="9">
    <source>
        <dbReference type="SAM" id="MobiDB-lite"/>
    </source>
</evidence>
<dbReference type="PANTHER" id="PTHR14513:SF0">
    <property type="entry name" value="PROTECTION OF TELOMERES PROTEIN 1"/>
    <property type="match status" value="1"/>
</dbReference>
<evidence type="ECO:0000256" key="2">
    <source>
        <dbReference type="ARBA" id="ARBA00004574"/>
    </source>
</evidence>
<dbReference type="Pfam" id="PF02765">
    <property type="entry name" value="POT1"/>
    <property type="match status" value="1"/>
</dbReference>
<evidence type="ECO:0000259" key="10">
    <source>
        <dbReference type="SMART" id="SM00976"/>
    </source>
</evidence>
<dbReference type="SUPFAM" id="SSF50249">
    <property type="entry name" value="Nucleic acid-binding proteins"/>
    <property type="match status" value="3"/>
</dbReference>
<dbReference type="GO" id="GO:0000783">
    <property type="term" value="C:nuclear telomere cap complex"/>
    <property type="evidence" value="ECO:0007669"/>
    <property type="project" value="TreeGrafter"/>
</dbReference>
<dbReference type="AlphaFoldDB" id="A0A2A9NZW0"/>
<reference evidence="11 12" key="1">
    <citation type="submission" date="2014-02" db="EMBL/GenBank/DDBJ databases">
        <title>Transposable element dynamics among asymbiotic and ectomycorrhizal Amanita fungi.</title>
        <authorList>
            <consortium name="DOE Joint Genome Institute"/>
            <person name="Hess J."/>
            <person name="Skrede I."/>
            <person name="Wolfe B."/>
            <person name="LaButti K."/>
            <person name="Ohm R.A."/>
            <person name="Grigoriev I.V."/>
            <person name="Pringle A."/>
        </authorList>
    </citation>
    <scope>NUCLEOTIDE SEQUENCE [LARGE SCALE GENOMIC DNA]</scope>
    <source>
        <strain evidence="11 12">SKay4041</strain>
    </source>
</reference>
<dbReference type="Proteomes" id="UP000242287">
    <property type="component" value="Unassembled WGS sequence"/>
</dbReference>
<dbReference type="GO" id="GO:0098505">
    <property type="term" value="F:G-rich strand telomeric DNA binding"/>
    <property type="evidence" value="ECO:0007669"/>
    <property type="project" value="TreeGrafter"/>
</dbReference>
<feature type="domain" description="Telomeric single stranded DNA binding POT1/Cdc13" evidence="10">
    <location>
        <begin position="246"/>
        <end position="398"/>
    </location>
</feature>
<feature type="region of interest" description="Disordered" evidence="9">
    <location>
        <begin position="729"/>
        <end position="772"/>
    </location>
</feature>
<keyword evidence="5" id="KW-0158">Chromosome</keyword>
<dbReference type="Gene3D" id="2.40.50.140">
    <property type="entry name" value="Nucleic acid-binding proteins"/>
    <property type="match status" value="3"/>
</dbReference>
<evidence type="ECO:0000313" key="12">
    <source>
        <dbReference type="Proteomes" id="UP000242287"/>
    </source>
</evidence>
<keyword evidence="7" id="KW-0238">DNA-binding</keyword>
<comment type="subcellular location">
    <subcellularLocation>
        <location evidence="2">Chromosome</location>
        <location evidence="2">Telomere</location>
    </subcellularLocation>
    <subcellularLocation>
        <location evidence="1">Nucleus</location>
    </subcellularLocation>
</comment>
<keyword evidence="8" id="KW-0539">Nucleus</keyword>
<proteinExistence type="inferred from homology"/>
<comment type="similarity">
    <text evidence="3">Belongs to the telombin family.</text>
</comment>
<dbReference type="GO" id="GO:0032210">
    <property type="term" value="P:regulation of telomere maintenance via telomerase"/>
    <property type="evidence" value="ECO:0007669"/>
    <property type="project" value="TreeGrafter"/>
</dbReference>
<protein>
    <recommendedName>
        <fullName evidence="4">Protection of telomeres protein 1</fullName>
    </recommendedName>
</protein>
<dbReference type="SMART" id="SM00976">
    <property type="entry name" value="Telo_bind"/>
    <property type="match status" value="1"/>
</dbReference>
<evidence type="ECO:0000256" key="3">
    <source>
        <dbReference type="ARBA" id="ARBA00008442"/>
    </source>
</evidence>
<evidence type="ECO:0000256" key="4">
    <source>
        <dbReference type="ARBA" id="ARBA00015253"/>
    </source>
</evidence>
<keyword evidence="12" id="KW-1185">Reference proteome</keyword>
<evidence type="ECO:0000256" key="5">
    <source>
        <dbReference type="ARBA" id="ARBA00022454"/>
    </source>
</evidence>
<dbReference type="Pfam" id="PF16686">
    <property type="entry name" value="POT1PC"/>
    <property type="match status" value="2"/>
</dbReference>
<evidence type="ECO:0000256" key="8">
    <source>
        <dbReference type="ARBA" id="ARBA00023242"/>
    </source>
</evidence>
<dbReference type="GO" id="GO:0016233">
    <property type="term" value="P:telomere capping"/>
    <property type="evidence" value="ECO:0007669"/>
    <property type="project" value="TreeGrafter"/>
</dbReference>
<sequence>MPLQDSRPPKRIKLDNPDYAIFDESSQRRKLTDLCSSGPGSLGLGYLTGTIFMVWKPTEDMQLRAVVQTRETNVYGSTTTVKFYVVFTGSCAQFFNYFSLRVQDEVFLSLKGARLEKTNKDNVTSLGLKLVYREGAIIMLRNNIEAPRIVDTWKLSNDWFASQPPPALPKGKTRASEKDDRRKHRSARQAKKKETCEIARRITKGHQAQLPQSTQQSSISTTTVVIDEPPSESTVNIAKPEEPMSFCPIGKVSANRQVNLIGIVIQISPPSRTRTNELCINFKIADQSSRKRASGDLDGLGVNCFTKEHLEWLPQPSVGDVLILKNVMIRDVHGFLKGTGYSNQLQWAIFNPRTRKVSQGMLGNATRSVNLSGRDLSPFFDPGPNETQRCMQLADWWQGADTGQANMKPEVHQIKVKTITRSSGVQSGPERRHRLIRDAGPHVEPSGYFDCTIEVLHGSMNHNDVYSLYVTDYTKNDQLNLIQAQWCSSELARCVLRIEMWDQAATVGPTMECGSYYSISNVRMKVGRTGDVEGKLVQGRGIHKLIERDADQNPNLKALLERKKAWNIKGEVEGTSTAQNKLIEDAVENEFFNCVVEVLHIAVAEYDAPAIYVTDYTQHVYLEAYRFSEKWSKGLEGRVMKISLWDEHRRLASSITPGFYFAINKLHLKLSTSGGRFEGELRGRERLINQLNPEKPSEELKQLLLRKEAFLQTSRCSPSPEPLKVMETEQLNERAKSPTSLSDAHGSSLEHESSSTDSDIDSMEEMKLSGASREATQIEVVIPELPEMAELLPERDYFTLKEMMDSESCPDKFLVCARIISYSPLQLTDCSMAFCMRCDAKIPTIYQACVDCMDSDHEYVAYKYQLVLKLEDEEGTTLEVSVFDKSPFLNGLERANFKTNKAAFNGFCACLAPLLGDFVQDGGTEIIKSTVQTGLKRLVIISWPEQNKRVYGLYKAENEA</sequence>
<dbReference type="GO" id="GO:0010521">
    <property type="term" value="F:telomerase inhibitor activity"/>
    <property type="evidence" value="ECO:0007669"/>
    <property type="project" value="TreeGrafter"/>
</dbReference>
<accession>A0A2A9NZW0</accession>
<evidence type="ECO:0000256" key="6">
    <source>
        <dbReference type="ARBA" id="ARBA00022895"/>
    </source>
</evidence>
<feature type="compositionally biased region" description="Basic residues" evidence="9">
    <location>
        <begin position="181"/>
        <end position="191"/>
    </location>
</feature>
<dbReference type="EMBL" id="KZ301970">
    <property type="protein sequence ID" value="PFH54177.1"/>
    <property type="molecule type" value="Genomic_DNA"/>
</dbReference>
<feature type="region of interest" description="Disordered" evidence="9">
    <location>
        <begin position="161"/>
        <end position="194"/>
    </location>
</feature>
<evidence type="ECO:0000256" key="7">
    <source>
        <dbReference type="ARBA" id="ARBA00023125"/>
    </source>
</evidence>
<dbReference type="OrthoDB" id="2186770at2759"/>
<dbReference type="InterPro" id="IPR012340">
    <property type="entry name" value="NA-bd_OB-fold"/>
</dbReference>
<dbReference type="InterPro" id="IPR028389">
    <property type="entry name" value="POT1"/>
</dbReference>
<keyword evidence="6" id="KW-0779">Telomere</keyword>
<organism evidence="11 12">
    <name type="scientific">Amanita thiersii Skay4041</name>
    <dbReference type="NCBI Taxonomy" id="703135"/>
    <lineage>
        <taxon>Eukaryota</taxon>
        <taxon>Fungi</taxon>
        <taxon>Dikarya</taxon>
        <taxon>Basidiomycota</taxon>
        <taxon>Agaricomycotina</taxon>
        <taxon>Agaricomycetes</taxon>
        <taxon>Agaricomycetidae</taxon>
        <taxon>Agaricales</taxon>
        <taxon>Pluteineae</taxon>
        <taxon>Amanitaceae</taxon>
        <taxon>Amanita</taxon>
    </lineage>
</organism>